<feature type="binding site" evidence="17">
    <location>
        <position position="354"/>
    </location>
    <ligand>
        <name>Zn(2+)</name>
        <dbReference type="ChEBI" id="CHEBI:29105"/>
    </ligand>
</feature>
<dbReference type="EC" id="4.2.3.4" evidence="17"/>
<feature type="binding site" evidence="17">
    <location>
        <position position="434"/>
    </location>
    <ligand>
        <name>Zn(2+)</name>
        <dbReference type="ChEBI" id="CHEBI:29105"/>
    </ligand>
</feature>
<comment type="function">
    <text evidence="16">Catalyzes the specific phosphorylation of the 3-hydroxyl group of shikimic acid using ATP as a cosubstrate.</text>
</comment>
<comment type="caution">
    <text evidence="19">The sequence shown here is derived from an EMBL/GenBank/DDBJ whole genome shotgun (WGS) entry which is preliminary data.</text>
</comment>
<evidence type="ECO:0000256" key="9">
    <source>
        <dbReference type="ARBA" id="ARBA00022777"/>
    </source>
</evidence>
<dbReference type="SMART" id="SM00382">
    <property type="entry name" value="AAA"/>
    <property type="match status" value="1"/>
</dbReference>
<dbReference type="Gene3D" id="1.20.1090.10">
    <property type="entry name" value="Dehydroquinate synthase-like - alpha domain"/>
    <property type="match status" value="1"/>
</dbReference>
<dbReference type="NCBIfam" id="TIGR01357">
    <property type="entry name" value="aroB"/>
    <property type="match status" value="1"/>
</dbReference>
<feature type="binding site" evidence="17">
    <location>
        <begin position="241"/>
        <end position="246"/>
    </location>
    <ligand>
        <name>NAD(+)</name>
        <dbReference type="ChEBI" id="CHEBI:57540"/>
    </ligand>
</feature>
<keyword evidence="10 16" id="KW-0067">ATP-binding</keyword>
<dbReference type="CDD" id="cd08195">
    <property type="entry name" value="DHQS"/>
    <property type="match status" value="1"/>
</dbReference>
<protein>
    <recommendedName>
        <fullName evidence="16 17">Multifunctional fusion protein</fullName>
    </recommendedName>
    <domain>
        <recommendedName>
            <fullName evidence="16">Shikimate kinase</fullName>
            <shortName evidence="16">SK</shortName>
            <ecNumber evidence="16">2.7.1.71</ecNumber>
        </recommendedName>
    </domain>
    <domain>
        <recommendedName>
            <fullName evidence="17">3-dehydroquinate synthase</fullName>
            <shortName evidence="17">DHQS</shortName>
            <ecNumber evidence="17">4.2.3.4</ecNumber>
        </recommendedName>
    </domain>
</protein>
<keyword evidence="17" id="KW-0479">Metal-binding</keyword>
<proteinExistence type="inferred from homology"/>
<evidence type="ECO:0000256" key="17">
    <source>
        <dbReference type="HAMAP-Rule" id="MF_00110"/>
    </source>
</evidence>
<dbReference type="SUPFAM" id="SSF52540">
    <property type="entry name" value="P-loop containing nucleoside triphosphate hydrolases"/>
    <property type="match status" value="1"/>
</dbReference>
<keyword evidence="12 17" id="KW-0057">Aromatic amino acid biosynthesis</keyword>
<feature type="binding site" evidence="16">
    <location>
        <position position="19"/>
    </location>
    <ligand>
        <name>Mg(2+)</name>
        <dbReference type="ChEBI" id="CHEBI:18420"/>
    </ligand>
</feature>
<comment type="cofactor">
    <cofactor evidence="16">
        <name>Mg(2+)</name>
        <dbReference type="ChEBI" id="CHEBI:18420"/>
    </cofactor>
    <text evidence="16">Binds 1 Mg(2+) ion per subunit.</text>
</comment>
<dbReference type="RefSeq" id="WP_345216210.1">
    <property type="nucleotide sequence ID" value="NZ_BAABGN010000009.1"/>
</dbReference>
<dbReference type="PRINTS" id="PR01100">
    <property type="entry name" value="SHIKIMTKNASE"/>
</dbReference>
<evidence type="ECO:0000256" key="5">
    <source>
        <dbReference type="ARBA" id="ARBA00022490"/>
    </source>
</evidence>
<evidence type="ECO:0000256" key="6">
    <source>
        <dbReference type="ARBA" id="ARBA00022605"/>
    </source>
</evidence>
<name>A0ABP8L8Q5_9MICO</name>
<comment type="catalytic activity">
    <reaction evidence="15 16">
        <text>shikimate + ATP = 3-phosphoshikimate + ADP + H(+)</text>
        <dbReference type="Rhea" id="RHEA:13121"/>
        <dbReference type="ChEBI" id="CHEBI:15378"/>
        <dbReference type="ChEBI" id="CHEBI:30616"/>
        <dbReference type="ChEBI" id="CHEBI:36208"/>
        <dbReference type="ChEBI" id="CHEBI:145989"/>
        <dbReference type="ChEBI" id="CHEBI:456216"/>
        <dbReference type="EC" id="2.7.1.71"/>
    </reaction>
</comment>
<feature type="binding site" evidence="17">
    <location>
        <begin position="275"/>
        <end position="279"/>
    </location>
    <ligand>
        <name>NAD(+)</name>
        <dbReference type="ChEBI" id="CHEBI:57540"/>
    </ligand>
</feature>
<dbReference type="InterPro" id="IPR027417">
    <property type="entry name" value="P-loop_NTPase"/>
</dbReference>
<dbReference type="GO" id="GO:0016301">
    <property type="term" value="F:kinase activity"/>
    <property type="evidence" value="ECO:0007669"/>
    <property type="project" value="UniProtKB-KW"/>
</dbReference>
<comment type="similarity">
    <text evidence="17">Belongs to the sugar phosphate cyclases superfamily. Dehydroquinate synthase family.</text>
</comment>
<feature type="binding site" evidence="16">
    <location>
        <position position="120"/>
    </location>
    <ligand>
        <name>ATP</name>
        <dbReference type="ChEBI" id="CHEBI:30616"/>
    </ligand>
</feature>
<evidence type="ECO:0000313" key="20">
    <source>
        <dbReference type="Proteomes" id="UP001500622"/>
    </source>
</evidence>
<keyword evidence="13 17" id="KW-0456">Lyase</keyword>
<feature type="binding site" evidence="16">
    <location>
        <position position="61"/>
    </location>
    <ligand>
        <name>substrate</name>
    </ligand>
</feature>
<evidence type="ECO:0000256" key="11">
    <source>
        <dbReference type="ARBA" id="ARBA00023027"/>
    </source>
</evidence>
<dbReference type="PANTHER" id="PTHR43622">
    <property type="entry name" value="3-DEHYDROQUINATE SYNTHASE"/>
    <property type="match status" value="1"/>
</dbReference>
<keyword evidence="17" id="KW-0862">Zinc</keyword>
<dbReference type="HAMAP" id="MF_00110">
    <property type="entry name" value="DHQ_synthase"/>
    <property type="match status" value="1"/>
</dbReference>
<dbReference type="InterPro" id="IPR016037">
    <property type="entry name" value="DHQ_synth_AroB"/>
</dbReference>
<keyword evidence="9 16" id="KW-0418">Kinase</keyword>
<feature type="binding site" evidence="17">
    <location>
        <begin position="339"/>
        <end position="342"/>
    </location>
    <ligand>
        <name>NAD(+)</name>
        <dbReference type="ChEBI" id="CHEBI:57540"/>
    </ligand>
</feature>
<keyword evidence="6 17" id="KW-0028">Amino-acid biosynthesis</keyword>
<dbReference type="SUPFAM" id="SSF56796">
    <property type="entry name" value="Dehydroquinate synthase-like"/>
    <property type="match status" value="1"/>
</dbReference>
<comment type="cofactor">
    <cofactor evidence="2 17">
        <name>NAD(+)</name>
        <dbReference type="ChEBI" id="CHEBI:57540"/>
    </cofactor>
</comment>
<dbReference type="EC" id="2.7.1.71" evidence="16"/>
<organism evidence="19 20">
    <name type="scientific">Georgenia halophila</name>
    <dbReference type="NCBI Taxonomy" id="620889"/>
    <lineage>
        <taxon>Bacteria</taxon>
        <taxon>Bacillati</taxon>
        <taxon>Actinomycetota</taxon>
        <taxon>Actinomycetes</taxon>
        <taxon>Micrococcales</taxon>
        <taxon>Bogoriellaceae</taxon>
        <taxon>Georgenia</taxon>
    </lineage>
</organism>
<gene>
    <name evidence="17" type="primary">aroB</name>
    <name evidence="16" type="synonym">aroK</name>
    <name evidence="19" type="ORF">GCM10023169_20950</name>
</gene>
<dbReference type="EMBL" id="BAABGN010000009">
    <property type="protein sequence ID" value="GAA4424365.1"/>
    <property type="molecule type" value="Genomic_DNA"/>
</dbReference>
<dbReference type="PROSITE" id="PS01128">
    <property type="entry name" value="SHIKIMATE_KINASE"/>
    <property type="match status" value="1"/>
</dbReference>
<feature type="binding site" evidence="16">
    <location>
        <position position="37"/>
    </location>
    <ligand>
        <name>substrate</name>
    </ligand>
</feature>
<feature type="binding site" evidence="17">
    <location>
        <position position="321"/>
    </location>
    <ligand>
        <name>NAD(+)</name>
        <dbReference type="ChEBI" id="CHEBI:57540"/>
    </ligand>
</feature>
<feature type="binding site" evidence="16">
    <location>
        <begin position="15"/>
        <end position="20"/>
    </location>
    <ligand>
        <name>ATP</name>
        <dbReference type="ChEBI" id="CHEBI:30616"/>
    </ligand>
</feature>
<dbReference type="InterPro" id="IPR056179">
    <property type="entry name" value="DHQS_C"/>
</dbReference>
<accession>A0ABP8L8Q5</accession>
<evidence type="ECO:0000256" key="8">
    <source>
        <dbReference type="ARBA" id="ARBA00022741"/>
    </source>
</evidence>
<keyword evidence="16" id="KW-0460">Magnesium</keyword>
<evidence type="ECO:0000256" key="7">
    <source>
        <dbReference type="ARBA" id="ARBA00022679"/>
    </source>
</evidence>
<dbReference type="Gene3D" id="3.40.50.300">
    <property type="entry name" value="P-loop containing nucleotide triphosphate hydrolases"/>
    <property type="match status" value="1"/>
</dbReference>
<feature type="binding site" evidence="16">
    <location>
        <position position="83"/>
    </location>
    <ligand>
        <name>substrate</name>
    </ligand>
</feature>
<evidence type="ECO:0000256" key="2">
    <source>
        <dbReference type="ARBA" id="ARBA00001911"/>
    </source>
</evidence>
<keyword evidence="11 17" id="KW-0520">NAD</keyword>
<dbReference type="Pfam" id="PF01761">
    <property type="entry name" value="DHQ_synthase"/>
    <property type="match status" value="1"/>
</dbReference>
<keyword evidence="8 17" id="KW-0547">Nucleotide-binding</keyword>
<dbReference type="Proteomes" id="UP001500622">
    <property type="component" value="Unassembled WGS sequence"/>
</dbReference>
<evidence type="ECO:0000256" key="12">
    <source>
        <dbReference type="ARBA" id="ARBA00023141"/>
    </source>
</evidence>
<evidence type="ECO:0000256" key="13">
    <source>
        <dbReference type="ARBA" id="ARBA00023239"/>
    </source>
</evidence>
<dbReference type="InterPro" id="IPR023000">
    <property type="entry name" value="Shikimate_kinase_CS"/>
</dbReference>
<evidence type="ECO:0000256" key="15">
    <source>
        <dbReference type="ARBA" id="ARBA00048567"/>
    </source>
</evidence>
<comment type="pathway">
    <text evidence="3 17">Metabolic intermediate biosynthesis; chorismate biosynthesis; chorismate from D-erythrose 4-phosphate and phosphoenolpyruvate: step 2/7.</text>
</comment>
<feature type="binding site" evidence="16">
    <location>
        <position position="155"/>
    </location>
    <ligand>
        <name>ATP</name>
        <dbReference type="ChEBI" id="CHEBI:30616"/>
    </ligand>
</feature>
<dbReference type="Pfam" id="PF01202">
    <property type="entry name" value="SKI"/>
    <property type="match status" value="1"/>
</dbReference>
<comment type="subcellular location">
    <subcellularLocation>
        <location evidence="17">Cytoplasm</location>
    </subcellularLocation>
</comment>
<dbReference type="CDD" id="cd00464">
    <property type="entry name" value="SK"/>
    <property type="match status" value="1"/>
</dbReference>
<comment type="subunit">
    <text evidence="16">Monomer.</text>
</comment>
<keyword evidence="7 16" id="KW-0808">Transferase</keyword>
<dbReference type="InterPro" id="IPR003593">
    <property type="entry name" value="AAA+_ATPase"/>
</dbReference>
<dbReference type="Gene3D" id="3.40.50.1970">
    <property type="match status" value="1"/>
</dbReference>
<feature type="binding site" evidence="16">
    <location>
        <position position="138"/>
    </location>
    <ligand>
        <name>substrate</name>
    </ligand>
</feature>
<dbReference type="Pfam" id="PF24621">
    <property type="entry name" value="DHQS_C"/>
    <property type="match status" value="1"/>
</dbReference>
<evidence type="ECO:0000256" key="14">
    <source>
        <dbReference type="ARBA" id="ARBA00023268"/>
    </source>
</evidence>
<reference evidence="20" key="1">
    <citation type="journal article" date="2019" name="Int. J. Syst. Evol. Microbiol.">
        <title>The Global Catalogue of Microorganisms (GCM) 10K type strain sequencing project: providing services to taxonomists for standard genome sequencing and annotation.</title>
        <authorList>
            <consortium name="The Broad Institute Genomics Platform"/>
            <consortium name="The Broad Institute Genome Sequencing Center for Infectious Disease"/>
            <person name="Wu L."/>
            <person name="Ma J."/>
        </authorList>
    </citation>
    <scope>NUCLEOTIDE SEQUENCE [LARGE SCALE GENOMIC DNA]</scope>
    <source>
        <strain evidence="20">JCM 17810</strain>
    </source>
</reference>
<sequence>MSRSGPRAVLVGLPGAGKSTVGRRVARALGVDFLDTDTALEESAGTTVPDYFRHHGEASFRALEHDVVTRTLAEHDGVLALGGGAVLDPRTRAALAAHPVVLLEVGVDDALDRLRGSAERPLLVGDPAGRLARLREERAPVYAEVATTVVDTTGRSTRDVAEEIVRLLPTRIPVGGADGYDVVVGNGLDHEVVRAVTGAGPAALAPRAFVAHAPATAQRARRVAAVLEGAGVGAVLHELPDAEDAKALDAAAACWDHLGTERFGREDVVVAVGGGATTDVAGFVAASWLRGVRLVNVPTTLLGMVDAAVGGKTGINTAAGKNLVGSFHPPSAVVCDLDTLTTLPAPDLRAGLAEVVKCGFIAEEEILHLVEADDGRAATDASAPVLRRLVELAVAVKARVVGEDLHEAGLREILNYGHTFAHAVERVEGYRWRHGDAVAVGMVFVAELAHAAGLLDAALVTRHRRVLEAVGLPTAYSGASWEELAEAMAHDKKVRGNALRFIVLTDVAHPTVLRDPAPEHLQAAYGAVSRAVGSAL</sequence>
<comment type="cofactor">
    <cofactor evidence="17">
        <name>Co(2+)</name>
        <dbReference type="ChEBI" id="CHEBI:48828"/>
    </cofactor>
    <cofactor evidence="17">
        <name>Zn(2+)</name>
        <dbReference type="ChEBI" id="CHEBI:29105"/>
    </cofactor>
    <text evidence="17">Binds 1 divalent metal cation per subunit. Can use either Co(2+) or Zn(2+).</text>
</comment>
<evidence type="ECO:0000313" key="19">
    <source>
        <dbReference type="EMBL" id="GAA4424365.1"/>
    </source>
</evidence>
<feature type="binding site" evidence="17">
    <location>
        <position position="312"/>
    </location>
    <ligand>
        <name>NAD(+)</name>
        <dbReference type="ChEBI" id="CHEBI:57540"/>
    </ligand>
</feature>
<feature type="binding site" evidence="17">
    <location>
        <position position="418"/>
    </location>
    <ligand>
        <name>Zn(2+)</name>
        <dbReference type="ChEBI" id="CHEBI:29105"/>
    </ligand>
</feature>
<evidence type="ECO:0000259" key="18">
    <source>
        <dbReference type="SMART" id="SM00382"/>
    </source>
</evidence>
<feature type="domain" description="AAA+ ATPase" evidence="18">
    <location>
        <begin position="4"/>
        <end position="178"/>
    </location>
</feature>
<evidence type="ECO:0000256" key="4">
    <source>
        <dbReference type="ARBA" id="ARBA00004842"/>
    </source>
</evidence>
<keyword evidence="5 17" id="KW-0963">Cytoplasm</keyword>
<evidence type="ECO:0000256" key="1">
    <source>
        <dbReference type="ARBA" id="ARBA00001393"/>
    </source>
</evidence>
<evidence type="ECO:0000256" key="16">
    <source>
        <dbReference type="HAMAP-Rule" id="MF_00109"/>
    </source>
</evidence>
<dbReference type="InterPro" id="IPR031322">
    <property type="entry name" value="Shikimate/glucono_kinase"/>
</dbReference>
<feature type="binding site" evidence="17">
    <location>
        <begin position="299"/>
        <end position="300"/>
    </location>
    <ligand>
        <name>NAD(+)</name>
        <dbReference type="ChEBI" id="CHEBI:57540"/>
    </ligand>
</feature>
<keyword evidence="17" id="KW-0170">Cobalt</keyword>
<comment type="function">
    <text evidence="17">Catalyzes the conversion of 3-deoxy-D-arabino-heptulosonate 7-phosphate (DAHP) to dehydroquinate (DHQ).</text>
</comment>
<keyword evidence="14" id="KW-0511">Multifunctional enzyme</keyword>
<dbReference type="InterPro" id="IPR000623">
    <property type="entry name" value="Shikimate_kinase/TSH1"/>
</dbReference>
<keyword evidence="20" id="KW-1185">Reference proteome</keyword>
<evidence type="ECO:0000256" key="3">
    <source>
        <dbReference type="ARBA" id="ARBA00004661"/>
    </source>
</evidence>
<dbReference type="PANTHER" id="PTHR43622:SF7">
    <property type="entry name" value="3-DEHYDROQUINATE SYNTHASE, CHLOROPLASTIC"/>
    <property type="match status" value="1"/>
</dbReference>
<dbReference type="InterPro" id="IPR030960">
    <property type="entry name" value="DHQS/DOIS_N"/>
</dbReference>
<dbReference type="HAMAP" id="MF_00109">
    <property type="entry name" value="Shikimate_kinase"/>
    <property type="match status" value="1"/>
</dbReference>
<dbReference type="InterPro" id="IPR050071">
    <property type="entry name" value="Dehydroquinate_synthase"/>
</dbReference>
<comment type="similarity">
    <text evidence="16">Belongs to the shikimate kinase family.</text>
</comment>
<evidence type="ECO:0000256" key="10">
    <source>
        <dbReference type="ARBA" id="ARBA00022840"/>
    </source>
</evidence>
<comment type="pathway">
    <text evidence="4 16">Metabolic intermediate biosynthesis; chorismate biosynthesis; chorismate from D-erythrose 4-phosphate and phosphoenolpyruvate: step 5/7.</text>
</comment>
<comment type="catalytic activity">
    <reaction evidence="1 17">
        <text>7-phospho-2-dehydro-3-deoxy-D-arabino-heptonate = 3-dehydroquinate + phosphate</text>
        <dbReference type="Rhea" id="RHEA:21968"/>
        <dbReference type="ChEBI" id="CHEBI:32364"/>
        <dbReference type="ChEBI" id="CHEBI:43474"/>
        <dbReference type="ChEBI" id="CHEBI:58394"/>
        <dbReference type="EC" id="4.2.3.4"/>
    </reaction>
</comment>